<name>A0A4Z2F0Z2_9TELE</name>
<dbReference type="AlphaFoldDB" id="A0A4Z2F0Z2"/>
<feature type="compositionally biased region" description="Polar residues" evidence="1">
    <location>
        <begin position="44"/>
        <end position="55"/>
    </location>
</feature>
<accession>A0A4Z2F0Z2</accession>
<organism evidence="2 3">
    <name type="scientific">Liparis tanakae</name>
    <name type="common">Tanaka's snailfish</name>
    <dbReference type="NCBI Taxonomy" id="230148"/>
    <lineage>
        <taxon>Eukaryota</taxon>
        <taxon>Metazoa</taxon>
        <taxon>Chordata</taxon>
        <taxon>Craniata</taxon>
        <taxon>Vertebrata</taxon>
        <taxon>Euteleostomi</taxon>
        <taxon>Actinopterygii</taxon>
        <taxon>Neopterygii</taxon>
        <taxon>Teleostei</taxon>
        <taxon>Neoteleostei</taxon>
        <taxon>Acanthomorphata</taxon>
        <taxon>Eupercaria</taxon>
        <taxon>Perciformes</taxon>
        <taxon>Cottioidei</taxon>
        <taxon>Cottales</taxon>
        <taxon>Liparidae</taxon>
        <taxon>Liparis</taxon>
    </lineage>
</organism>
<evidence type="ECO:0000313" key="2">
    <source>
        <dbReference type="EMBL" id="TNN34809.1"/>
    </source>
</evidence>
<evidence type="ECO:0000313" key="3">
    <source>
        <dbReference type="Proteomes" id="UP000314294"/>
    </source>
</evidence>
<reference evidence="2 3" key="1">
    <citation type="submission" date="2019-03" db="EMBL/GenBank/DDBJ databases">
        <title>First draft genome of Liparis tanakae, snailfish: a comprehensive survey of snailfish specific genes.</title>
        <authorList>
            <person name="Kim W."/>
            <person name="Song I."/>
            <person name="Jeong J.-H."/>
            <person name="Kim D."/>
            <person name="Kim S."/>
            <person name="Ryu S."/>
            <person name="Song J.Y."/>
            <person name="Lee S.K."/>
        </authorList>
    </citation>
    <scope>NUCLEOTIDE SEQUENCE [LARGE SCALE GENOMIC DNA]</scope>
    <source>
        <tissue evidence="2">Muscle</tissue>
    </source>
</reference>
<feature type="region of interest" description="Disordered" evidence="1">
    <location>
        <begin position="1"/>
        <end position="109"/>
    </location>
</feature>
<keyword evidence="3" id="KW-1185">Reference proteome</keyword>
<dbReference type="EMBL" id="SRLO01001886">
    <property type="protein sequence ID" value="TNN34809.1"/>
    <property type="molecule type" value="Genomic_DNA"/>
</dbReference>
<comment type="caution">
    <text evidence="2">The sequence shown here is derived from an EMBL/GenBank/DDBJ whole genome shotgun (WGS) entry which is preliminary data.</text>
</comment>
<feature type="compositionally biased region" description="Basic and acidic residues" evidence="1">
    <location>
        <begin position="74"/>
        <end position="100"/>
    </location>
</feature>
<gene>
    <name evidence="2" type="ORF">EYF80_055036</name>
</gene>
<proteinExistence type="predicted"/>
<dbReference type="Proteomes" id="UP000314294">
    <property type="component" value="Unassembled WGS sequence"/>
</dbReference>
<sequence length="203" mass="21902">MSPSAHVTPREKSSAANSPPLDATLATPASGRVDVTPRRDALTSLWSRAVPTSSRHVGGLDVGRRLQEEEEERAADHTHRVRGEERGEQIKLCEEEKDAGRSTGGRTASEASAVELQAVFSSTLSVTSPIQNQSETLWKRSCSVLYTEGNRPDAAQRTVIIILNDPHITATKQKGSSDSSVSLVGRAVNSGSVWTSLFITVRR</sequence>
<evidence type="ECO:0000256" key="1">
    <source>
        <dbReference type="SAM" id="MobiDB-lite"/>
    </source>
</evidence>
<protein>
    <submittedName>
        <fullName evidence="2">Uncharacterized protein</fullName>
    </submittedName>
</protein>